<dbReference type="InterPro" id="IPR013783">
    <property type="entry name" value="Ig-like_fold"/>
</dbReference>
<dbReference type="RefSeq" id="WP_110344783.1">
    <property type="nucleotide sequence ID" value="NZ_QJHL01000001.1"/>
</dbReference>
<dbReference type="PROSITE" id="PS51257">
    <property type="entry name" value="PROKAR_LIPOPROTEIN"/>
    <property type="match status" value="1"/>
</dbReference>
<proteinExistence type="predicted"/>
<evidence type="ECO:0000259" key="2">
    <source>
        <dbReference type="PROSITE" id="PS50213"/>
    </source>
</evidence>
<evidence type="ECO:0000256" key="1">
    <source>
        <dbReference type="SAM" id="SignalP"/>
    </source>
</evidence>
<dbReference type="InterPro" id="IPR000782">
    <property type="entry name" value="FAS1_domain"/>
</dbReference>
<dbReference type="PROSITE" id="PS50213">
    <property type="entry name" value="FAS1"/>
    <property type="match status" value="1"/>
</dbReference>
<name>A0A2V4C388_9FLAO</name>
<dbReference type="Gene3D" id="2.60.40.10">
    <property type="entry name" value="Immunoglobulins"/>
    <property type="match status" value="1"/>
</dbReference>
<sequence length="422" mass="45807">MKIIYKLKQIALCAFLAAMTSSCDNAIQDVGGAKQNYNNVYGLIEANTNLSLYAKAIELADLKSTLNTTDDYTYFIPNDVAINAYLVANGYVNNLGYPDINLVPIPDLKQLVLSHVVKGAKKRVGKLTGIEADYLETGELSTMANVVNPDLYLLTVNVSIVDNVYTLKVNGSDKAAPGLDYYGTNGFVHVLDNVIELTPPDPVISTLSQVLASAGDVITITGQNFVKVKSVKFGSTAAVFTSVSKTEIKVTIPANFDSYALIVVETEFGVSAPSGIGLKYLLYEDSLKGSGWGWDAQPEFQSTENVSRGTYSIKKEALSWNGLYMGSNIVLDTADYQFLKMSIFPTETTKIMVTINNDRNDSSKGTTVTLEPGKWNNISIPISNLHPNLLPEGKFDNVFIQEFSGGTITPASVIYLDDIGFL</sequence>
<dbReference type="InterPro" id="IPR036378">
    <property type="entry name" value="FAS1_dom_sf"/>
</dbReference>
<feature type="domain" description="FAS1" evidence="2">
    <location>
        <begin position="37"/>
        <end position="195"/>
    </location>
</feature>
<keyword evidence="4" id="KW-1185">Reference proteome</keyword>
<comment type="caution">
    <text evidence="3">The sequence shown here is derived from an EMBL/GenBank/DDBJ whole genome shotgun (WGS) entry which is preliminary data.</text>
</comment>
<dbReference type="Pfam" id="PF02469">
    <property type="entry name" value="Fasciclin"/>
    <property type="match status" value="1"/>
</dbReference>
<feature type="chain" id="PRO_5015963150" description="FAS1 domain-containing protein" evidence="1">
    <location>
        <begin position="27"/>
        <end position="422"/>
    </location>
</feature>
<gene>
    <name evidence="3" type="ORF">DMB68_00765</name>
</gene>
<dbReference type="Proteomes" id="UP000247681">
    <property type="component" value="Unassembled WGS sequence"/>
</dbReference>
<dbReference type="AlphaFoldDB" id="A0A2V4C388"/>
<dbReference type="InterPro" id="IPR014756">
    <property type="entry name" value="Ig_E-set"/>
</dbReference>
<reference evidence="3 4" key="1">
    <citation type="submission" date="2018-05" db="EMBL/GenBank/DDBJ databases">
        <title>Flavobacterium sp. strain IMCC34758, incomplete genome.</title>
        <authorList>
            <person name="Joung Y."/>
        </authorList>
    </citation>
    <scope>NUCLEOTIDE SEQUENCE [LARGE SCALE GENOMIC DNA]</scope>
    <source>
        <strain evidence="3 4">IMCC34758</strain>
    </source>
</reference>
<keyword evidence="1" id="KW-0732">Signal</keyword>
<dbReference type="EMBL" id="QJHL01000001">
    <property type="protein sequence ID" value="PXY45758.1"/>
    <property type="molecule type" value="Genomic_DNA"/>
</dbReference>
<evidence type="ECO:0000313" key="4">
    <source>
        <dbReference type="Proteomes" id="UP000247681"/>
    </source>
</evidence>
<dbReference type="SUPFAM" id="SSF81296">
    <property type="entry name" value="E set domains"/>
    <property type="match status" value="1"/>
</dbReference>
<dbReference type="SUPFAM" id="SSF82153">
    <property type="entry name" value="FAS1 domain"/>
    <property type="match status" value="1"/>
</dbReference>
<dbReference type="Pfam" id="PF01833">
    <property type="entry name" value="TIG"/>
    <property type="match status" value="1"/>
</dbReference>
<dbReference type="Gene3D" id="2.60.120.430">
    <property type="entry name" value="Galactose-binding lectin"/>
    <property type="match status" value="1"/>
</dbReference>
<dbReference type="Gene3D" id="2.30.180.10">
    <property type="entry name" value="FAS1 domain"/>
    <property type="match status" value="1"/>
</dbReference>
<feature type="signal peptide" evidence="1">
    <location>
        <begin position="1"/>
        <end position="26"/>
    </location>
</feature>
<dbReference type="InterPro" id="IPR002909">
    <property type="entry name" value="IPT_dom"/>
</dbReference>
<organism evidence="3 4">
    <name type="scientific">Flavobacterium hydrophilum</name>
    <dbReference type="NCBI Taxonomy" id="2211445"/>
    <lineage>
        <taxon>Bacteria</taxon>
        <taxon>Pseudomonadati</taxon>
        <taxon>Bacteroidota</taxon>
        <taxon>Flavobacteriia</taxon>
        <taxon>Flavobacteriales</taxon>
        <taxon>Flavobacteriaceae</taxon>
        <taxon>Flavobacterium</taxon>
    </lineage>
</organism>
<protein>
    <recommendedName>
        <fullName evidence="2">FAS1 domain-containing protein</fullName>
    </recommendedName>
</protein>
<dbReference type="OrthoDB" id="1491905at2"/>
<evidence type="ECO:0000313" key="3">
    <source>
        <dbReference type="EMBL" id="PXY45758.1"/>
    </source>
</evidence>
<accession>A0A2V4C388</accession>